<keyword evidence="1 7" id="KW-0479">Metal-binding</keyword>
<evidence type="ECO:0000256" key="7">
    <source>
        <dbReference type="HAMAP-Rule" id="MF_00017"/>
    </source>
</evidence>
<dbReference type="Pfam" id="PF21175">
    <property type="entry name" value="RecR_C"/>
    <property type="match status" value="1"/>
</dbReference>
<evidence type="ECO:0000256" key="5">
    <source>
        <dbReference type="ARBA" id="ARBA00023172"/>
    </source>
</evidence>
<dbReference type="Gene3D" id="3.40.1360.10">
    <property type="match status" value="1"/>
</dbReference>
<keyword evidence="4 7" id="KW-0862">Zinc</keyword>
<keyword evidence="6 7" id="KW-0234">DNA repair</keyword>
<dbReference type="RefSeq" id="WP_211429032.1">
    <property type="nucleotide sequence ID" value="NZ_CP072648.1"/>
</dbReference>
<evidence type="ECO:0000259" key="8">
    <source>
        <dbReference type="PROSITE" id="PS50880"/>
    </source>
</evidence>
<evidence type="ECO:0000256" key="1">
    <source>
        <dbReference type="ARBA" id="ARBA00022723"/>
    </source>
</evidence>
<reference evidence="9 10" key="1">
    <citation type="submission" date="2021-03" db="EMBL/GenBank/DDBJ databases">
        <title>Genomic and phenotypic characterization of Chloracidobacterium isolates provides evidence for multiple species.</title>
        <authorList>
            <person name="Saini M.K."/>
            <person name="Costas A.M.G."/>
            <person name="Tank M."/>
            <person name="Bryant D.A."/>
        </authorList>
    </citation>
    <scope>NUCLEOTIDE SEQUENCE [LARGE SCALE GENOMIC DNA]</scope>
    <source>
        <strain evidence="9 10">BV2-C</strain>
    </source>
</reference>
<feature type="domain" description="Toprim" evidence="8">
    <location>
        <begin position="83"/>
        <end position="178"/>
    </location>
</feature>
<sequence>MPEFAEPIARLIDELRRLPGIGHKSAQRLAFHILRSTPEDVDRLAQAIAEIKLRVTFCSVCHNLTDLARDPCEYCTDPGRDRRVLCVVEEPHNVFAIERTGEFKGLYHVLHGVLSPLRGIGPDDIRIRSLLERLRALDITEVILATNPTTEGEATANYIGRLLKPIGVRTTRLAMGLPVGGDLEYADEVTLHKALTYRREL</sequence>
<comment type="function">
    <text evidence="7">May play a role in DNA repair. It seems to be involved in an RecBC-independent recombinational process of DNA repair. It may act with RecF and RecO.</text>
</comment>
<keyword evidence="2 7" id="KW-0227">DNA damage</keyword>
<dbReference type="InterPro" id="IPR034137">
    <property type="entry name" value="TOPRIM_RecR"/>
</dbReference>
<dbReference type="Proteomes" id="UP000676506">
    <property type="component" value="Chromosome 1"/>
</dbReference>
<dbReference type="SUPFAM" id="SSF111304">
    <property type="entry name" value="Recombination protein RecR"/>
    <property type="match status" value="1"/>
</dbReference>
<dbReference type="Pfam" id="PF21176">
    <property type="entry name" value="RecR_HhH"/>
    <property type="match status" value="1"/>
</dbReference>
<dbReference type="InterPro" id="IPR000093">
    <property type="entry name" value="DNA_Rcmb_RecR"/>
</dbReference>
<evidence type="ECO:0000313" key="10">
    <source>
        <dbReference type="Proteomes" id="UP000676506"/>
    </source>
</evidence>
<dbReference type="PROSITE" id="PS50880">
    <property type="entry name" value="TOPRIM"/>
    <property type="match status" value="1"/>
</dbReference>
<organism evidence="9 10">
    <name type="scientific">Chloracidobacterium validum</name>
    <dbReference type="NCBI Taxonomy" id="2821543"/>
    <lineage>
        <taxon>Bacteria</taxon>
        <taxon>Pseudomonadati</taxon>
        <taxon>Acidobacteriota</taxon>
        <taxon>Terriglobia</taxon>
        <taxon>Terriglobales</taxon>
        <taxon>Acidobacteriaceae</taxon>
        <taxon>Chloracidobacterium</taxon>
    </lineage>
</organism>
<evidence type="ECO:0000313" key="9">
    <source>
        <dbReference type="EMBL" id="QUW03141.1"/>
    </source>
</evidence>
<dbReference type="InterPro" id="IPR006171">
    <property type="entry name" value="TOPRIM_dom"/>
</dbReference>
<dbReference type="CDD" id="cd01025">
    <property type="entry name" value="TOPRIM_recR"/>
    <property type="match status" value="1"/>
</dbReference>
<name>A0ABX8BAU2_9BACT</name>
<accession>A0ABX8BAU2</accession>
<keyword evidence="3 7" id="KW-0863">Zinc-finger</keyword>
<dbReference type="Gene3D" id="1.10.8.420">
    <property type="entry name" value="RecR Domain 1"/>
    <property type="match status" value="1"/>
</dbReference>
<dbReference type="SMART" id="SM00493">
    <property type="entry name" value="TOPRIM"/>
    <property type="match status" value="1"/>
</dbReference>
<evidence type="ECO:0000256" key="6">
    <source>
        <dbReference type="ARBA" id="ARBA00023204"/>
    </source>
</evidence>
<dbReference type="EMBL" id="CP072648">
    <property type="protein sequence ID" value="QUW03141.1"/>
    <property type="molecule type" value="Genomic_DNA"/>
</dbReference>
<evidence type="ECO:0000256" key="2">
    <source>
        <dbReference type="ARBA" id="ARBA00022763"/>
    </source>
</evidence>
<comment type="similarity">
    <text evidence="7">Belongs to the RecR family.</text>
</comment>
<comment type="caution">
    <text evidence="7">Lacks conserved residue(s) required for the propagation of feature annotation.</text>
</comment>
<protein>
    <recommendedName>
        <fullName evidence="7">Recombination protein RecR</fullName>
    </recommendedName>
</protein>
<gene>
    <name evidence="7 9" type="primary">recR</name>
    <name evidence="9" type="ORF">J8C06_01465</name>
</gene>
<dbReference type="HAMAP" id="MF_00017">
    <property type="entry name" value="RecR"/>
    <property type="match status" value="1"/>
</dbReference>
<dbReference type="Gene3D" id="6.10.250.240">
    <property type="match status" value="1"/>
</dbReference>
<dbReference type="InterPro" id="IPR023627">
    <property type="entry name" value="Rcmb_RecR"/>
</dbReference>
<dbReference type="Pfam" id="PF13662">
    <property type="entry name" value="Toprim_4"/>
    <property type="match status" value="1"/>
</dbReference>
<keyword evidence="10" id="KW-1185">Reference proteome</keyword>
<keyword evidence="5 7" id="KW-0233">DNA recombination</keyword>
<proteinExistence type="inferred from homology"/>
<evidence type="ECO:0000256" key="3">
    <source>
        <dbReference type="ARBA" id="ARBA00022771"/>
    </source>
</evidence>
<dbReference type="PANTHER" id="PTHR30446:SF0">
    <property type="entry name" value="RECOMBINATION PROTEIN RECR"/>
    <property type="match status" value="1"/>
</dbReference>
<dbReference type="PANTHER" id="PTHR30446">
    <property type="entry name" value="RECOMBINATION PROTEIN RECR"/>
    <property type="match status" value="1"/>
</dbReference>
<evidence type="ECO:0000256" key="4">
    <source>
        <dbReference type="ARBA" id="ARBA00022833"/>
    </source>
</evidence>
<dbReference type="NCBIfam" id="TIGR00615">
    <property type="entry name" value="recR"/>
    <property type="match status" value="1"/>
</dbReference>